<feature type="transmembrane region" description="Helical" evidence="1">
    <location>
        <begin position="220"/>
        <end position="237"/>
    </location>
</feature>
<dbReference type="Proteomes" id="UP000328092">
    <property type="component" value="Unassembled WGS sequence"/>
</dbReference>
<accession>A0A508TCW3</accession>
<reference evidence="2" key="1">
    <citation type="submission" date="2019-02" db="EMBL/GenBank/DDBJ databases">
        <authorList>
            <person name="Pothier F.J."/>
        </authorList>
    </citation>
    <scope>NUCLEOTIDE SEQUENCE</scope>
    <source>
        <strain evidence="2">CI-1B</strain>
    </source>
</reference>
<feature type="transmembrane region" description="Helical" evidence="1">
    <location>
        <begin position="49"/>
        <end position="67"/>
    </location>
</feature>
<proteinExistence type="predicted"/>
<dbReference type="InterPro" id="IPR025333">
    <property type="entry name" value="DUF4239"/>
</dbReference>
<evidence type="ECO:0000313" key="3">
    <source>
        <dbReference type="Proteomes" id="UP000328092"/>
    </source>
</evidence>
<evidence type="ECO:0000313" key="2">
    <source>
        <dbReference type="EMBL" id="VIO73295.1"/>
    </source>
</evidence>
<protein>
    <recommendedName>
        <fullName evidence="4">DUF4239 domain-containing protein</fullName>
    </recommendedName>
</protein>
<feature type="transmembrane region" description="Helical" evidence="1">
    <location>
        <begin position="192"/>
        <end position="214"/>
    </location>
</feature>
<name>A0A508TCW3_9BRAD</name>
<dbReference type="RefSeq" id="WP_139861934.1">
    <property type="nucleotide sequence ID" value="NZ_CAADFC020000016.1"/>
</dbReference>
<evidence type="ECO:0008006" key="4">
    <source>
        <dbReference type="Google" id="ProtNLM"/>
    </source>
</evidence>
<sequence length="265" mass="29504">MIFMLFAVAIAALFFVGSLIALRLGQHLGLRHRKRIGDESIGGLATVEGAIFGLMGLLLAFTISGALQRFDDRRQLVIQEATAATMTYDRLSLFGGDEARRLQSSLKEYVRARVELYRMAHDFLLVQRAEDFSDQQEKKLLELKNQLWDAAVAACPQPNYRPACALSLPALNSLFEVARLRAGAAEKHPPQIIYFMLFGLGLGCSLLAGFGMAASAGHSWIHMLLFAGTLTVALYTVTDMEYPRLGLIRIENFDHFLVDAYDEMR</sequence>
<organism evidence="2 3">
    <name type="scientific">Bradyrhizobium ivorense</name>
    <dbReference type="NCBI Taxonomy" id="2511166"/>
    <lineage>
        <taxon>Bacteria</taxon>
        <taxon>Pseudomonadati</taxon>
        <taxon>Pseudomonadota</taxon>
        <taxon>Alphaproteobacteria</taxon>
        <taxon>Hyphomicrobiales</taxon>
        <taxon>Nitrobacteraceae</taxon>
        <taxon>Bradyrhizobium</taxon>
    </lineage>
</organism>
<keyword evidence="1" id="KW-1133">Transmembrane helix</keyword>
<dbReference type="AlphaFoldDB" id="A0A508TCW3"/>
<dbReference type="OrthoDB" id="272864at2"/>
<comment type="caution">
    <text evidence="2">The sequence shown here is derived from an EMBL/GenBank/DDBJ whole genome shotgun (WGS) entry which is preliminary data.</text>
</comment>
<dbReference type="EMBL" id="CAADFC020000016">
    <property type="protein sequence ID" value="VIO73295.1"/>
    <property type="molecule type" value="Genomic_DNA"/>
</dbReference>
<keyword evidence="3" id="KW-1185">Reference proteome</keyword>
<evidence type="ECO:0000256" key="1">
    <source>
        <dbReference type="SAM" id="Phobius"/>
    </source>
</evidence>
<keyword evidence="1" id="KW-0472">Membrane</keyword>
<dbReference type="Pfam" id="PF14023">
    <property type="entry name" value="Bestrophin-like"/>
    <property type="match status" value="1"/>
</dbReference>
<keyword evidence="1" id="KW-0812">Transmembrane</keyword>
<gene>
    <name evidence="2" type="ORF">CI1B_49000</name>
</gene>